<sequence>MDKHLTFNKTLLVKMGLAGVLATSAAALVIGRIWKPDLQVSKLKHWELPTSFYVDVEGLQVHVTKSETSDNLAATNNCEAQSGAETLLLIHGTSASLHTWDGWTEALKEQYCVVRLDLPAFGLTGPYADDTKPYSLDNYVDTVIKVMDKLDIKRTTIAGNSLGGGIAWLTALMHPERIDRLILVDASGFKFTPKRMPIGFKLAQSPVLDGLTEHVLPKSMVRSSVQSVYADKSKVSDDLVNRYYELSRRAGNRKALTRRMREGLYQDEVKRLGEITQPTLIIWGAQDELIPIESAYKFKAAIPNSQLVVFDHLGHVPQEEDPKATVAVVKQFLRDTKSDYTKSFN</sequence>
<dbReference type="Proteomes" id="UP000829560">
    <property type="component" value="Chromosome"/>
</dbReference>
<dbReference type="PANTHER" id="PTHR43689:SF8">
    <property type="entry name" value="ALPHA_BETA-HYDROLASES SUPERFAMILY PROTEIN"/>
    <property type="match status" value="1"/>
</dbReference>
<dbReference type="AlphaFoldDB" id="A0AAT9PH86"/>
<dbReference type="RefSeq" id="WP_338412706.1">
    <property type="nucleotide sequence ID" value="NZ_CP093310.2"/>
</dbReference>
<reference evidence="3" key="1">
    <citation type="submission" date="2024-03" db="EMBL/GenBank/DDBJ databases">
        <title>Psychrobacter raelis sp. nov. isolated from a dog with peritonitis.</title>
        <authorList>
            <person name="Schiavone A."/>
            <person name="Manzulli V."/>
            <person name="Camarda A."/>
            <person name="Cafiero M.A."/>
            <person name="Vasco I."/>
            <person name="Marino L."/>
            <person name="Pennuzzi G."/>
            <person name="Serrecchia L."/>
            <person name="Galante D."/>
            <person name="Pugliese N."/>
        </authorList>
    </citation>
    <scope>NUCLEOTIDE SEQUENCE</scope>
    <source>
        <strain evidence="3">PraFG1</strain>
    </source>
</reference>
<feature type="domain" description="AB hydrolase-1" evidence="2">
    <location>
        <begin position="86"/>
        <end position="322"/>
    </location>
</feature>
<keyword evidence="3" id="KW-0378">Hydrolase</keyword>
<dbReference type="KEGG" id="prae:MN210_06700"/>
<evidence type="ECO:0000256" key="1">
    <source>
        <dbReference type="SAM" id="Phobius"/>
    </source>
</evidence>
<dbReference type="InterPro" id="IPR000073">
    <property type="entry name" value="AB_hydrolase_1"/>
</dbReference>
<evidence type="ECO:0000313" key="3">
    <source>
        <dbReference type="EMBL" id="UNK06252.2"/>
    </source>
</evidence>
<accession>A0AAT9PH86</accession>
<dbReference type="Gene3D" id="3.40.50.1820">
    <property type="entry name" value="alpha/beta hydrolase"/>
    <property type="match status" value="1"/>
</dbReference>
<dbReference type="PRINTS" id="PR00111">
    <property type="entry name" value="ABHYDROLASE"/>
</dbReference>
<organism evidence="3 4">
    <name type="scientific">Psychrobacter raelei</name>
    <dbReference type="NCBI Taxonomy" id="2565531"/>
    <lineage>
        <taxon>Bacteria</taxon>
        <taxon>Pseudomonadati</taxon>
        <taxon>Pseudomonadota</taxon>
        <taxon>Gammaproteobacteria</taxon>
        <taxon>Moraxellales</taxon>
        <taxon>Moraxellaceae</taxon>
        <taxon>Psychrobacter</taxon>
    </lineage>
</organism>
<keyword evidence="1" id="KW-0472">Membrane</keyword>
<feature type="transmembrane region" description="Helical" evidence="1">
    <location>
        <begin position="12"/>
        <end position="34"/>
    </location>
</feature>
<keyword evidence="1" id="KW-0812">Transmembrane</keyword>
<keyword evidence="1" id="KW-1133">Transmembrane helix</keyword>
<name>A0AAT9PH86_9GAMM</name>
<dbReference type="GO" id="GO:0016787">
    <property type="term" value="F:hydrolase activity"/>
    <property type="evidence" value="ECO:0007669"/>
    <property type="project" value="UniProtKB-KW"/>
</dbReference>
<dbReference type="Pfam" id="PF00561">
    <property type="entry name" value="Abhydrolase_1"/>
    <property type="match status" value="1"/>
</dbReference>
<dbReference type="EMBL" id="CP093310">
    <property type="protein sequence ID" value="UNK06252.2"/>
    <property type="molecule type" value="Genomic_DNA"/>
</dbReference>
<evidence type="ECO:0000259" key="2">
    <source>
        <dbReference type="Pfam" id="PF00561"/>
    </source>
</evidence>
<evidence type="ECO:0000313" key="4">
    <source>
        <dbReference type="Proteomes" id="UP000829560"/>
    </source>
</evidence>
<dbReference type="SUPFAM" id="SSF53474">
    <property type="entry name" value="alpha/beta-Hydrolases"/>
    <property type="match status" value="1"/>
</dbReference>
<gene>
    <name evidence="3" type="ORF">MN210_06700</name>
</gene>
<keyword evidence="4" id="KW-1185">Reference proteome</keyword>
<dbReference type="InterPro" id="IPR029058">
    <property type="entry name" value="AB_hydrolase_fold"/>
</dbReference>
<proteinExistence type="predicted"/>
<dbReference type="PANTHER" id="PTHR43689">
    <property type="entry name" value="HYDROLASE"/>
    <property type="match status" value="1"/>
</dbReference>
<protein>
    <submittedName>
        <fullName evidence="3">Alpha/beta hydrolase</fullName>
    </submittedName>
</protein>